<dbReference type="STRING" id="1703345.A3860_17850"/>
<evidence type="ECO:0000313" key="5">
    <source>
        <dbReference type="EMBL" id="OQP65529.1"/>
    </source>
</evidence>
<dbReference type="PANTHER" id="PTHR45527:SF1">
    <property type="entry name" value="FATTY ACID SYNTHASE"/>
    <property type="match status" value="1"/>
</dbReference>
<keyword evidence="2" id="KW-0596">Phosphopantetheine</keyword>
<dbReference type="OrthoDB" id="4317020at2"/>
<organism evidence="5 6">
    <name type="scientific">Niastella vici</name>
    <dbReference type="NCBI Taxonomy" id="1703345"/>
    <lineage>
        <taxon>Bacteria</taxon>
        <taxon>Pseudomonadati</taxon>
        <taxon>Bacteroidota</taxon>
        <taxon>Chitinophagia</taxon>
        <taxon>Chitinophagales</taxon>
        <taxon>Chitinophagaceae</taxon>
        <taxon>Niastella</taxon>
    </lineage>
</organism>
<dbReference type="Gene3D" id="3.30.559.30">
    <property type="entry name" value="Nonribosomal peptide synthetase, condensation domain"/>
    <property type="match status" value="1"/>
</dbReference>
<dbReference type="PROSITE" id="PS00012">
    <property type="entry name" value="PHOSPHOPANTETHEINE"/>
    <property type="match status" value="1"/>
</dbReference>
<keyword evidence="6" id="KW-1185">Reference proteome</keyword>
<evidence type="ECO:0000313" key="6">
    <source>
        <dbReference type="Proteomes" id="UP000192796"/>
    </source>
</evidence>
<dbReference type="PANTHER" id="PTHR45527">
    <property type="entry name" value="NONRIBOSOMAL PEPTIDE SYNTHETASE"/>
    <property type="match status" value="1"/>
</dbReference>
<dbReference type="InterPro" id="IPR000873">
    <property type="entry name" value="AMP-dep_synth/lig_dom"/>
</dbReference>
<dbReference type="GO" id="GO:0005737">
    <property type="term" value="C:cytoplasm"/>
    <property type="evidence" value="ECO:0007669"/>
    <property type="project" value="TreeGrafter"/>
</dbReference>
<dbReference type="SUPFAM" id="SSF47336">
    <property type="entry name" value="ACP-like"/>
    <property type="match status" value="1"/>
</dbReference>
<evidence type="ECO:0000256" key="2">
    <source>
        <dbReference type="ARBA" id="ARBA00022450"/>
    </source>
</evidence>
<dbReference type="Pfam" id="PF00501">
    <property type="entry name" value="AMP-binding"/>
    <property type="match status" value="1"/>
</dbReference>
<dbReference type="InterPro" id="IPR025110">
    <property type="entry name" value="AMP-bd_C"/>
</dbReference>
<keyword evidence="3" id="KW-0597">Phosphoprotein</keyword>
<gene>
    <name evidence="5" type="ORF">A3860_17850</name>
</gene>
<dbReference type="GO" id="GO:0044550">
    <property type="term" value="P:secondary metabolite biosynthetic process"/>
    <property type="evidence" value="ECO:0007669"/>
    <property type="project" value="TreeGrafter"/>
</dbReference>
<dbReference type="NCBIfam" id="TIGR01733">
    <property type="entry name" value="AA-adenyl-dom"/>
    <property type="match status" value="1"/>
</dbReference>
<dbReference type="InterPro" id="IPR036736">
    <property type="entry name" value="ACP-like_sf"/>
</dbReference>
<proteinExistence type="predicted"/>
<dbReference type="InterPro" id="IPR020845">
    <property type="entry name" value="AMP-binding_CS"/>
</dbReference>
<evidence type="ECO:0000256" key="3">
    <source>
        <dbReference type="ARBA" id="ARBA00022553"/>
    </source>
</evidence>
<protein>
    <recommendedName>
        <fullName evidence="4">Carrier domain-containing protein</fullName>
    </recommendedName>
</protein>
<dbReference type="PROSITE" id="PS00455">
    <property type="entry name" value="AMP_BINDING"/>
    <property type="match status" value="1"/>
</dbReference>
<dbReference type="Gene3D" id="2.30.38.10">
    <property type="entry name" value="Luciferase, Domain 3"/>
    <property type="match status" value="1"/>
</dbReference>
<dbReference type="Gene3D" id="3.40.50.980">
    <property type="match status" value="2"/>
</dbReference>
<dbReference type="Gene3D" id="1.10.1200.10">
    <property type="entry name" value="ACP-like"/>
    <property type="match status" value="1"/>
</dbReference>
<dbReference type="GO" id="GO:0031177">
    <property type="term" value="F:phosphopantetheine binding"/>
    <property type="evidence" value="ECO:0007669"/>
    <property type="project" value="TreeGrafter"/>
</dbReference>
<dbReference type="GO" id="GO:0043041">
    <property type="term" value="P:amino acid activation for nonribosomal peptide biosynthetic process"/>
    <property type="evidence" value="ECO:0007669"/>
    <property type="project" value="TreeGrafter"/>
</dbReference>
<dbReference type="InterPro" id="IPR009081">
    <property type="entry name" value="PP-bd_ACP"/>
</dbReference>
<reference evidence="5 6" key="1">
    <citation type="submission" date="2016-03" db="EMBL/GenBank/DDBJ databases">
        <title>Niastella vici sp. nov., isolated from farmland soil.</title>
        <authorList>
            <person name="Chen L."/>
            <person name="Wang D."/>
            <person name="Yang S."/>
            <person name="Wang G."/>
        </authorList>
    </citation>
    <scope>NUCLEOTIDE SEQUENCE [LARGE SCALE GENOMIC DNA]</scope>
    <source>
        <strain evidence="5 6">DJ57</strain>
    </source>
</reference>
<dbReference type="AlphaFoldDB" id="A0A1V9G4F7"/>
<dbReference type="CDD" id="cd05930">
    <property type="entry name" value="A_NRPS"/>
    <property type="match status" value="1"/>
</dbReference>
<accession>A0A1V9G4F7</accession>
<evidence type="ECO:0000259" key="4">
    <source>
        <dbReference type="PROSITE" id="PS50075"/>
    </source>
</evidence>
<dbReference type="SUPFAM" id="SSF56801">
    <property type="entry name" value="Acetyl-CoA synthetase-like"/>
    <property type="match status" value="1"/>
</dbReference>
<dbReference type="Pfam" id="PF00550">
    <property type="entry name" value="PP-binding"/>
    <property type="match status" value="1"/>
</dbReference>
<sequence>MLQETSPIQMAVDTTVDDRAFWLQIISKGISPANIIHDYKRSEKTSCETGIYQFGCDQQTVNKILEIADNEPSLIFTLLCANLSILLYKYTGNAQIVFGIPSLKECDQINIMPVLSNVKADMPIADFIQTVQSELVEIYQHQNYPFDQVLQEINERPGQDRTTVFDVIISLKSIHPLLPPTNNDIAFLFNLEDDRLEGTIIYKKELYNTVNIQKLASWFNNTLKNGIASPTELIKSVHMLSDEEIQTLLVELNGPKISDIKYSCNHNLFEEHALNNPQNRALVSGQQHLTYFELDQKADQLAALLISKGITTDDLVGIYTDRSIEMIVGVLGVLKSGGAYVPFDPSYPTDRIKLMLDSAELKVIVAQKKYIRQLTKMKKDLPVIVLEDFASESVEILELLKKPTITGEDLAYVIYTSGSTGIPKCAGVFQKGWRNLLHWFTTEFGINPQDKSLLISSFGFDITQRTLMMPLIAGAELHLYNRGIYDPAEILDIIDDQQITVLNCTPSTFYPLVELNCAKSYDKLKSLRYLFLGGEPIAAGRLKDWAQSPHCKCDIVNVYGVTECADVSSFYILRDFDNYEVTGVPIGTPICNTELFVLNENFDMVPLGVEGELYIAGDGVGKGYINDRELTMNKFLPNSIGAMGYSMYRTGDVVKYRPDGVLTYAGRKDYQIKIRGHRVDIGEVESIVNAQPTVKEAVVLVKDSITSGKELHCYFITKGEQSENPQLSNSEYTKSCMLELWKLLREILPGYMVPDYYCVLNEMPLNPNGKIDRGALKNIPVERIQTGNRKMELPATPTEEYLFSLFQRILNQDKISTTDDFFLAGGHSLTATQLVAQINEKLNLNLRVADIISRATVQKLGAYLDSLNSLSL</sequence>
<dbReference type="SUPFAM" id="SSF52777">
    <property type="entry name" value="CoA-dependent acyltransferases"/>
    <property type="match status" value="1"/>
</dbReference>
<comment type="cofactor">
    <cofactor evidence="1">
        <name>pantetheine 4'-phosphate</name>
        <dbReference type="ChEBI" id="CHEBI:47942"/>
    </cofactor>
</comment>
<dbReference type="Pfam" id="PF00668">
    <property type="entry name" value="Condensation"/>
    <property type="match status" value="1"/>
</dbReference>
<dbReference type="PROSITE" id="PS50075">
    <property type="entry name" value="CARRIER"/>
    <property type="match status" value="1"/>
</dbReference>
<dbReference type="RefSeq" id="WP_081146428.1">
    <property type="nucleotide sequence ID" value="NZ_LVYD01000024.1"/>
</dbReference>
<dbReference type="GO" id="GO:0003824">
    <property type="term" value="F:catalytic activity"/>
    <property type="evidence" value="ECO:0007669"/>
    <property type="project" value="InterPro"/>
</dbReference>
<dbReference type="Proteomes" id="UP000192796">
    <property type="component" value="Unassembled WGS sequence"/>
</dbReference>
<dbReference type="InterPro" id="IPR045851">
    <property type="entry name" value="AMP-bd_C_sf"/>
</dbReference>
<dbReference type="InterPro" id="IPR006162">
    <property type="entry name" value="Ppantetheine_attach_site"/>
</dbReference>
<dbReference type="Gene3D" id="3.30.300.30">
    <property type="match status" value="1"/>
</dbReference>
<dbReference type="EMBL" id="LVYD01000024">
    <property type="protein sequence ID" value="OQP65529.1"/>
    <property type="molecule type" value="Genomic_DNA"/>
</dbReference>
<dbReference type="Pfam" id="PF13193">
    <property type="entry name" value="AMP-binding_C"/>
    <property type="match status" value="1"/>
</dbReference>
<dbReference type="InterPro" id="IPR010071">
    <property type="entry name" value="AA_adenyl_dom"/>
</dbReference>
<dbReference type="FunFam" id="3.40.50.980:FF:000001">
    <property type="entry name" value="Non-ribosomal peptide synthetase"/>
    <property type="match status" value="1"/>
</dbReference>
<dbReference type="InterPro" id="IPR001242">
    <property type="entry name" value="Condensation_dom"/>
</dbReference>
<comment type="caution">
    <text evidence="5">The sequence shown here is derived from an EMBL/GenBank/DDBJ whole genome shotgun (WGS) entry which is preliminary data.</text>
</comment>
<name>A0A1V9G4F7_9BACT</name>
<feature type="domain" description="Carrier" evidence="4">
    <location>
        <begin position="793"/>
        <end position="868"/>
    </location>
</feature>
<evidence type="ECO:0000256" key="1">
    <source>
        <dbReference type="ARBA" id="ARBA00001957"/>
    </source>
</evidence>